<dbReference type="Gene3D" id="3.90.550.10">
    <property type="entry name" value="Spore Coat Polysaccharide Biosynthesis Protein SpsA, Chain A"/>
    <property type="match status" value="1"/>
</dbReference>
<dbReference type="GO" id="GO:0016740">
    <property type="term" value="F:transferase activity"/>
    <property type="evidence" value="ECO:0007669"/>
    <property type="project" value="UniProtKB-KW"/>
</dbReference>
<proteinExistence type="predicted"/>
<sequence>MSDFHQTGAITTFHNVTRRDEDSIVDEVARFAKFRPVTLVLPSLFSELEGPALEKIVDALVEMPWINNIYIGLDRASEEQYRYAKNFFSRLPQHHRVLWNDGPRMQAIHEKLASENVAPTELGKGRNAWYLMGYAQAVPRGSEVLVLHDCDIVTYDRALLARLLYPVINPDFKFVFSKGYYARVAEGKLNGRVVRLLVTPLLQALDMVIGPHKFTRYLSSFRYPLSGEFAMNMDIVPEVRIPSDWGLEIGFLSEVRRNANQAQIAQVDIADIYDHKHQDLSEEDATSGLSRMSIDIVKAVLRKLATEGVIISDSTLRALKASYYRTALDMIEAYAADALFNGARVDRHREEKAVELFAGNIMEAGETFLRDPSSTPFIPNWRRIKSAYPNIFHDLAEAVKEDMDDV</sequence>
<gene>
    <name evidence="1" type="ORF">B7H23_09825</name>
</gene>
<dbReference type="SUPFAM" id="SSF53448">
    <property type="entry name" value="Nucleotide-diphospho-sugar transferases"/>
    <property type="match status" value="1"/>
</dbReference>
<reference evidence="2" key="1">
    <citation type="journal article" date="2017" name="Int. J. Syst. Evol. Microbiol.">
        <title>Notoacmeibacter marinus gen. nov., sp. nov., isolated from the gut of a limpet and proposal of Notoacmeibacteraceae fam. nov. in the order Rhizobiales of the class Alphaproteobacteria.</title>
        <authorList>
            <person name="Huang Z."/>
            <person name="Guo F."/>
            <person name="Lai Q."/>
        </authorList>
    </citation>
    <scope>NUCLEOTIDE SEQUENCE [LARGE SCALE GENOMIC DNA]</scope>
    <source>
        <strain evidence="2">XMTR2A4</strain>
    </source>
</reference>
<name>A0A231UY73_9HYPH</name>
<keyword evidence="2" id="KW-1185">Reference proteome</keyword>
<comment type="caution">
    <text evidence="1">The sequence shown here is derived from an EMBL/GenBank/DDBJ whole genome shotgun (WGS) entry which is preliminary data.</text>
</comment>
<dbReference type="InterPro" id="IPR029044">
    <property type="entry name" value="Nucleotide-diphossugar_trans"/>
</dbReference>
<protein>
    <submittedName>
        <fullName evidence="1">Glycosyl transferase</fullName>
    </submittedName>
</protein>
<dbReference type="RefSeq" id="WP_094077711.1">
    <property type="nucleotide sequence ID" value="NZ_NBYO01000002.1"/>
</dbReference>
<dbReference type="Proteomes" id="UP000215405">
    <property type="component" value="Unassembled WGS sequence"/>
</dbReference>
<evidence type="ECO:0000313" key="2">
    <source>
        <dbReference type="Proteomes" id="UP000215405"/>
    </source>
</evidence>
<organism evidence="1 2">
    <name type="scientific">Notoacmeibacter marinus</name>
    <dbReference type="NCBI Taxonomy" id="1876515"/>
    <lineage>
        <taxon>Bacteria</taxon>
        <taxon>Pseudomonadati</taxon>
        <taxon>Pseudomonadota</taxon>
        <taxon>Alphaproteobacteria</taxon>
        <taxon>Hyphomicrobiales</taxon>
        <taxon>Notoacmeibacteraceae</taxon>
        <taxon>Notoacmeibacter</taxon>
    </lineage>
</organism>
<keyword evidence="1" id="KW-0808">Transferase</keyword>
<dbReference type="EMBL" id="NBYO01000002">
    <property type="protein sequence ID" value="OXT00898.1"/>
    <property type="molecule type" value="Genomic_DNA"/>
</dbReference>
<dbReference type="AlphaFoldDB" id="A0A231UY73"/>
<accession>A0A231UY73</accession>
<evidence type="ECO:0000313" key="1">
    <source>
        <dbReference type="EMBL" id="OXT00898.1"/>
    </source>
</evidence>